<dbReference type="InterPro" id="IPR003758">
    <property type="entry name" value="LpxK"/>
</dbReference>
<dbReference type="PANTHER" id="PTHR42724:SF1">
    <property type="entry name" value="TETRAACYLDISACCHARIDE 4'-KINASE, MITOCHONDRIAL-RELATED"/>
    <property type="match status" value="1"/>
</dbReference>
<evidence type="ECO:0000256" key="9">
    <source>
        <dbReference type="ARBA" id="ARBA00022777"/>
    </source>
</evidence>
<protein>
    <recommendedName>
        <fullName evidence="4 13">Tetraacyldisaccharide 4'-kinase</fullName>
        <ecNumber evidence="3 13">2.7.1.130</ecNumber>
    </recommendedName>
    <alternativeName>
        <fullName evidence="12 13">Lipid A 4'-kinase</fullName>
    </alternativeName>
</protein>
<evidence type="ECO:0000256" key="13">
    <source>
        <dbReference type="HAMAP-Rule" id="MF_00409"/>
    </source>
</evidence>
<evidence type="ECO:0000313" key="14">
    <source>
        <dbReference type="EMBL" id="MBB5351926.1"/>
    </source>
</evidence>
<proteinExistence type="inferred from homology"/>
<dbReference type="EC" id="2.7.1.130" evidence="3 13"/>
<dbReference type="GO" id="GO:0009029">
    <property type="term" value="F:lipid-A 4'-kinase activity"/>
    <property type="evidence" value="ECO:0007669"/>
    <property type="project" value="UniProtKB-UniRule"/>
</dbReference>
<keyword evidence="11 13" id="KW-0443">Lipid metabolism</keyword>
<keyword evidence="5 13" id="KW-0444">Lipid biosynthesis</keyword>
<gene>
    <name evidence="13" type="primary">lpxK</name>
    <name evidence="14" type="ORF">HNR46_002165</name>
</gene>
<keyword evidence="15" id="KW-1185">Reference proteome</keyword>
<name>A0A840V4F1_9BACT</name>
<comment type="function">
    <text evidence="1 13">Transfers the gamma-phosphate of ATP to the 4'-position of a tetraacyldisaccharide 1-phosphate intermediate (termed DS-1-P) to form tetraacyldisaccharide 1,4'-bis-phosphate (lipid IVA).</text>
</comment>
<comment type="catalytic activity">
    <reaction evidence="13">
        <text>a lipid A disaccharide + ATP = a lipid IVA + ADP + H(+)</text>
        <dbReference type="Rhea" id="RHEA:67840"/>
        <dbReference type="ChEBI" id="CHEBI:15378"/>
        <dbReference type="ChEBI" id="CHEBI:30616"/>
        <dbReference type="ChEBI" id="CHEBI:176343"/>
        <dbReference type="ChEBI" id="CHEBI:176425"/>
        <dbReference type="ChEBI" id="CHEBI:456216"/>
        <dbReference type="EC" id="2.7.1.130"/>
    </reaction>
</comment>
<comment type="pathway">
    <text evidence="2 13">Glycolipid biosynthesis; lipid IV(A) biosynthesis; lipid IV(A) from (3R)-3-hydroxytetradecanoyl-[acyl-carrier-protein] and UDP-N-acetyl-alpha-D-glucosamine: step 6/6.</text>
</comment>
<dbReference type="GO" id="GO:0009245">
    <property type="term" value="P:lipid A biosynthetic process"/>
    <property type="evidence" value="ECO:0007669"/>
    <property type="project" value="UniProtKB-UniRule"/>
</dbReference>
<evidence type="ECO:0000256" key="10">
    <source>
        <dbReference type="ARBA" id="ARBA00022840"/>
    </source>
</evidence>
<dbReference type="GO" id="GO:0005524">
    <property type="term" value="F:ATP binding"/>
    <property type="evidence" value="ECO:0007669"/>
    <property type="project" value="UniProtKB-UniRule"/>
</dbReference>
<comment type="caution">
    <text evidence="14">The sequence shown here is derived from an EMBL/GenBank/DDBJ whole genome shotgun (WGS) entry which is preliminary data.</text>
</comment>
<evidence type="ECO:0000256" key="5">
    <source>
        <dbReference type="ARBA" id="ARBA00022516"/>
    </source>
</evidence>
<evidence type="ECO:0000256" key="1">
    <source>
        <dbReference type="ARBA" id="ARBA00002274"/>
    </source>
</evidence>
<dbReference type="EMBL" id="JACHFD010000009">
    <property type="protein sequence ID" value="MBB5351926.1"/>
    <property type="molecule type" value="Genomic_DNA"/>
</dbReference>
<keyword evidence="8 13" id="KW-0547">Nucleotide-binding</keyword>
<accession>A0A840V4F1</accession>
<evidence type="ECO:0000256" key="2">
    <source>
        <dbReference type="ARBA" id="ARBA00004870"/>
    </source>
</evidence>
<sequence length="403" mass="45747">MKETLAELERWGADVIFGRARGFRASMMRLAMSALSLLMRGVVALRLTIFRKRWKQQAHLGTQVISIGNITVGGTGKTPVTEMLARTLRERGRTVSILSRGYKSRKLKEPQRWKDALGQPIAGDEMPKVVSDGRALLLDSKFAGDEPFMLARNLDGVSVVVDKDRVKGGRFAVKHLGADTLVLDDGLQYLRLAHGNDIVLIDRTAPYGTGHLLPRGTLREPPANLLRASYILLTKCDGSPNDSLIEEIRRHNPHAPIIQCTHGPRYLEELFTGRREELRYLQDKWVAAISGIAVPESFERSLEGLGAHVEIRRHFPDHYRFTRKEIDAFMTRCVERDMEMIVTTEKDAVRFPRPSDPAVPIWFLRIEVDILEGHDEWEDMIERFCHPHAPGDPILRYRDAYAT</sequence>
<evidence type="ECO:0000256" key="4">
    <source>
        <dbReference type="ARBA" id="ARBA00016436"/>
    </source>
</evidence>
<organism evidence="14 15">
    <name type="scientific">Haloferula luteola</name>
    <dbReference type="NCBI Taxonomy" id="595692"/>
    <lineage>
        <taxon>Bacteria</taxon>
        <taxon>Pseudomonadati</taxon>
        <taxon>Verrucomicrobiota</taxon>
        <taxon>Verrucomicrobiia</taxon>
        <taxon>Verrucomicrobiales</taxon>
        <taxon>Verrucomicrobiaceae</taxon>
        <taxon>Haloferula</taxon>
    </lineage>
</organism>
<dbReference type="UniPathway" id="UPA00359">
    <property type="reaction ID" value="UER00482"/>
</dbReference>
<evidence type="ECO:0000256" key="12">
    <source>
        <dbReference type="ARBA" id="ARBA00029757"/>
    </source>
</evidence>
<keyword evidence="9 13" id="KW-0418">Kinase</keyword>
<keyword evidence="6 13" id="KW-0441">Lipid A biosynthesis</keyword>
<evidence type="ECO:0000256" key="8">
    <source>
        <dbReference type="ARBA" id="ARBA00022741"/>
    </source>
</evidence>
<feature type="binding site" evidence="13">
    <location>
        <begin position="71"/>
        <end position="78"/>
    </location>
    <ligand>
        <name>ATP</name>
        <dbReference type="ChEBI" id="CHEBI:30616"/>
    </ligand>
</feature>
<comment type="similarity">
    <text evidence="13">Belongs to the LpxK family.</text>
</comment>
<dbReference type="GO" id="GO:0009244">
    <property type="term" value="P:lipopolysaccharide core region biosynthetic process"/>
    <property type="evidence" value="ECO:0007669"/>
    <property type="project" value="TreeGrafter"/>
</dbReference>
<evidence type="ECO:0000256" key="6">
    <source>
        <dbReference type="ARBA" id="ARBA00022556"/>
    </source>
</evidence>
<dbReference type="HAMAP" id="MF_00409">
    <property type="entry name" value="LpxK"/>
    <property type="match status" value="1"/>
</dbReference>
<dbReference type="Proteomes" id="UP000557717">
    <property type="component" value="Unassembled WGS sequence"/>
</dbReference>
<dbReference type="InterPro" id="IPR027417">
    <property type="entry name" value="P-loop_NTPase"/>
</dbReference>
<evidence type="ECO:0000256" key="3">
    <source>
        <dbReference type="ARBA" id="ARBA00012071"/>
    </source>
</evidence>
<evidence type="ECO:0000313" key="15">
    <source>
        <dbReference type="Proteomes" id="UP000557717"/>
    </source>
</evidence>
<evidence type="ECO:0000256" key="7">
    <source>
        <dbReference type="ARBA" id="ARBA00022679"/>
    </source>
</evidence>
<dbReference type="GO" id="GO:0005886">
    <property type="term" value="C:plasma membrane"/>
    <property type="evidence" value="ECO:0007669"/>
    <property type="project" value="TreeGrafter"/>
</dbReference>
<dbReference type="SUPFAM" id="SSF52540">
    <property type="entry name" value="P-loop containing nucleoside triphosphate hydrolases"/>
    <property type="match status" value="1"/>
</dbReference>
<dbReference type="Pfam" id="PF02606">
    <property type="entry name" value="LpxK"/>
    <property type="match status" value="2"/>
</dbReference>
<keyword evidence="10 13" id="KW-0067">ATP-binding</keyword>
<evidence type="ECO:0000256" key="11">
    <source>
        <dbReference type="ARBA" id="ARBA00023098"/>
    </source>
</evidence>
<dbReference type="AlphaFoldDB" id="A0A840V4F1"/>
<dbReference type="RefSeq" id="WP_184018528.1">
    <property type="nucleotide sequence ID" value="NZ_JACHFD010000009.1"/>
</dbReference>
<dbReference type="NCBIfam" id="TIGR00682">
    <property type="entry name" value="lpxK"/>
    <property type="match status" value="1"/>
</dbReference>
<keyword evidence="7 13" id="KW-0808">Transferase</keyword>
<reference evidence="14 15" key="1">
    <citation type="submission" date="2020-08" db="EMBL/GenBank/DDBJ databases">
        <title>Genomic Encyclopedia of Type Strains, Phase IV (KMG-IV): sequencing the most valuable type-strain genomes for metagenomic binning, comparative biology and taxonomic classification.</title>
        <authorList>
            <person name="Goeker M."/>
        </authorList>
    </citation>
    <scope>NUCLEOTIDE SEQUENCE [LARGE SCALE GENOMIC DNA]</scope>
    <source>
        <strain evidence="14 15">YC6886</strain>
    </source>
</reference>
<dbReference type="PANTHER" id="PTHR42724">
    <property type="entry name" value="TETRAACYLDISACCHARIDE 4'-KINASE"/>
    <property type="match status" value="1"/>
</dbReference>